<dbReference type="EMBL" id="QSSV01000010">
    <property type="protein sequence ID" value="RGM13244.1"/>
    <property type="molecule type" value="Genomic_DNA"/>
</dbReference>
<dbReference type="AlphaFoldDB" id="A0A3E4UQ08"/>
<organism evidence="1 2">
    <name type="scientific">Bacteroides stercoris</name>
    <dbReference type="NCBI Taxonomy" id="46506"/>
    <lineage>
        <taxon>Bacteria</taxon>
        <taxon>Pseudomonadati</taxon>
        <taxon>Bacteroidota</taxon>
        <taxon>Bacteroidia</taxon>
        <taxon>Bacteroidales</taxon>
        <taxon>Bacteroidaceae</taxon>
        <taxon>Bacteroides</taxon>
    </lineage>
</organism>
<accession>A0A3E4UQ08</accession>
<reference evidence="1 2" key="1">
    <citation type="submission" date="2018-08" db="EMBL/GenBank/DDBJ databases">
        <title>A genome reference for cultivated species of the human gut microbiota.</title>
        <authorList>
            <person name="Zou Y."/>
            <person name="Xue W."/>
            <person name="Luo G."/>
        </authorList>
    </citation>
    <scope>NUCLEOTIDE SEQUENCE [LARGE SCALE GENOMIC DNA]</scope>
    <source>
        <strain evidence="1 2">TF03-6</strain>
    </source>
</reference>
<comment type="caution">
    <text evidence="1">The sequence shown here is derived from an EMBL/GenBank/DDBJ whole genome shotgun (WGS) entry which is preliminary data.</text>
</comment>
<gene>
    <name evidence="1" type="ORF">DXC34_09500</name>
</gene>
<dbReference type="Gene3D" id="1.25.40.10">
    <property type="entry name" value="Tetratricopeptide repeat domain"/>
    <property type="match status" value="1"/>
</dbReference>
<proteinExistence type="predicted"/>
<evidence type="ECO:0008006" key="3">
    <source>
        <dbReference type="Google" id="ProtNLM"/>
    </source>
</evidence>
<sequence length="452" mass="52730">MAISSSIIQEYYHVVDYWAETDKDRTWKLAIWKVTYTEVDLVDKFLEIERSIYGQFDDIFFRFESRFTDTEEEFAASLWKEYASWFTEKVEEKYDILRALEKDGMLIHKYAPNTESEPTLSNLWKEMLRFKSCIKGLEDKSFCIYFPPGNPNGDMRSGLFKQMLQQEIPQGIRFVTIDYKESPKIKMEKSPAVKILKPRLHMNEALANGLAKQDNGNDLLAPENRFNKQVTVVMDCTAQKDKKLMDREVGKMIEYASELKDKAISISALFIATQAYYANKEYSTCMKYCEKTEKETEQAMADEVPTGYSYWKMTLYMKASVLASQKNRNEAIQLYTRVAQEATKRKDPFAIMESYCMAGFLYYELGKLEKSFEYLLLSLTGGNYLAKDIRRSSNFLYASHLALHIGRKIRSPYEIGVLEKQLEVWLGQDWRELIDNPDMENASARRRASIFS</sequence>
<dbReference type="RefSeq" id="WP_117741808.1">
    <property type="nucleotide sequence ID" value="NZ_QSSV01000010.1"/>
</dbReference>
<name>A0A3E4UQ08_BACSE</name>
<dbReference type="InterPro" id="IPR011990">
    <property type="entry name" value="TPR-like_helical_dom_sf"/>
</dbReference>
<protein>
    <recommendedName>
        <fullName evidence="3">Tetratricopeptide repeat protein</fullName>
    </recommendedName>
</protein>
<dbReference type="Proteomes" id="UP000261223">
    <property type="component" value="Unassembled WGS sequence"/>
</dbReference>
<evidence type="ECO:0000313" key="2">
    <source>
        <dbReference type="Proteomes" id="UP000261223"/>
    </source>
</evidence>
<evidence type="ECO:0000313" key="1">
    <source>
        <dbReference type="EMBL" id="RGM13244.1"/>
    </source>
</evidence>
<dbReference type="SUPFAM" id="SSF48452">
    <property type="entry name" value="TPR-like"/>
    <property type="match status" value="1"/>
</dbReference>